<dbReference type="EMBL" id="CABVGP010000001">
    <property type="protein sequence ID" value="VVJ17661.1"/>
    <property type="molecule type" value="Genomic_DNA"/>
</dbReference>
<protein>
    <submittedName>
        <fullName evidence="4">Acyl-CoA dehydrogenase-like</fullName>
    </submittedName>
</protein>
<dbReference type="AlphaFoldDB" id="A0A6I8LKS1"/>
<dbReference type="Pfam" id="PF08028">
    <property type="entry name" value="Acyl-CoA_dh_2"/>
    <property type="match status" value="1"/>
</dbReference>
<dbReference type="SUPFAM" id="SSF56645">
    <property type="entry name" value="Acyl-CoA dehydrogenase NM domain-like"/>
    <property type="match status" value="1"/>
</dbReference>
<proteinExistence type="predicted"/>
<dbReference type="PANTHER" id="PTHR43884">
    <property type="entry name" value="ACYL-COA DEHYDROGENASE"/>
    <property type="match status" value="1"/>
</dbReference>
<dbReference type="PIRSF" id="PIRSF016578">
    <property type="entry name" value="HsaA"/>
    <property type="match status" value="1"/>
</dbReference>
<dbReference type="InterPro" id="IPR013786">
    <property type="entry name" value="AcylCoA_DH/ox_N"/>
</dbReference>
<feature type="domain" description="Acyl-CoA dehydrogenase C-terminal" evidence="3">
    <location>
        <begin position="254"/>
        <end position="387"/>
    </location>
</feature>
<dbReference type="GO" id="GO:0050660">
    <property type="term" value="F:flavin adenine dinucleotide binding"/>
    <property type="evidence" value="ECO:0007669"/>
    <property type="project" value="InterPro"/>
</dbReference>
<evidence type="ECO:0000256" key="1">
    <source>
        <dbReference type="ARBA" id="ARBA00023002"/>
    </source>
</evidence>
<evidence type="ECO:0000259" key="3">
    <source>
        <dbReference type="Pfam" id="PF08028"/>
    </source>
</evidence>
<dbReference type="SUPFAM" id="SSF47203">
    <property type="entry name" value="Acyl-CoA dehydrogenase C-terminal domain-like"/>
    <property type="match status" value="1"/>
</dbReference>
<evidence type="ECO:0000313" key="4">
    <source>
        <dbReference type="EMBL" id="VVJ17661.1"/>
    </source>
</evidence>
<evidence type="ECO:0000259" key="2">
    <source>
        <dbReference type="Pfam" id="PF02771"/>
    </source>
</evidence>
<name>A0A6I8LKS1_9PSEU</name>
<dbReference type="Proteomes" id="UP000399805">
    <property type="component" value="Unassembled WGS sequence"/>
</dbReference>
<dbReference type="InterPro" id="IPR009100">
    <property type="entry name" value="AcylCoA_DH/oxidase_NM_dom_sf"/>
</dbReference>
<dbReference type="Gene3D" id="1.20.140.10">
    <property type="entry name" value="Butyryl-CoA Dehydrogenase, subunit A, domain 3"/>
    <property type="match status" value="1"/>
</dbReference>
<sequence>MDPSQATNATPPVNDRLEALTADLPAEERALVSAAASLVPVLSADAETADATGRLPDDTIAALRKEGLFRLATPREYGGHETGACTATAVAAEVARGCPSASWVLTVYYTASVALWLFPEQVRHRVWDEDPDATVCGSSAGAAPARAVDGGYLLSGRWGWASGIHHASWAILSVVNDAAASPPEGGFALVRTSELSIEDTWNMAGMRGTGSDTIIADDVFVPGEQVVFPSRAAASQGASTPLSVPKPQGLMGALAAPVLGMGMALHDHVVEKLRAGRPLVSAARSPARAIDSPAVLANIADAAMLIDSAILQAARTAHAVDRATRTGAHLPSVAIARSRMDCGFAARQIRQAVDKLLDVGGAGRFAESDPAQRIWRDLGTATRHPAFVTELAREQYGRLLVSLPPAQ</sequence>
<reference evidence="4 5" key="1">
    <citation type="submission" date="2019-09" db="EMBL/GenBank/DDBJ databases">
        <authorList>
            <person name="Leyn A S."/>
        </authorList>
    </citation>
    <scope>NUCLEOTIDE SEQUENCE [LARGE SCALE GENOMIC DNA]</scope>
    <source>
        <strain evidence="4">AA231_1</strain>
    </source>
</reference>
<dbReference type="RefSeq" id="WP_155542791.1">
    <property type="nucleotide sequence ID" value="NZ_CABVGP010000001.1"/>
</dbReference>
<dbReference type="GO" id="GO:0003995">
    <property type="term" value="F:acyl-CoA dehydrogenase activity"/>
    <property type="evidence" value="ECO:0007669"/>
    <property type="project" value="TreeGrafter"/>
</dbReference>
<feature type="domain" description="Acyl-CoA dehydrogenase/oxidase N-terminal" evidence="2">
    <location>
        <begin position="27"/>
        <end position="107"/>
    </location>
</feature>
<dbReference type="InterPro" id="IPR046373">
    <property type="entry name" value="Acyl-CoA_Oxase/DH_mid-dom_sf"/>
</dbReference>
<dbReference type="Pfam" id="PF02771">
    <property type="entry name" value="Acyl-CoA_dh_N"/>
    <property type="match status" value="1"/>
</dbReference>
<dbReference type="InterPro" id="IPR013107">
    <property type="entry name" value="Acyl-CoA_DH_C"/>
</dbReference>
<keyword evidence="5" id="KW-1185">Reference proteome</keyword>
<dbReference type="PANTHER" id="PTHR43884:SF12">
    <property type="entry name" value="ISOVALERYL-COA DEHYDROGENASE, MITOCHONDRIAL-RELATED"/>
    <property type="match status" value="1"/>
</dbReference>
<evidence type="ECO:0000313" key="5">
    <source>
        <dbReference type="Proteomes" id="UP000399805"/>
    </source>
</evidence>
<dbReference type="Gene3D" id="2.40.110.10">
    <property type="entry name" value="Butyryl-CoA Dehydrogenase, subunit A, domain 2"/>
    <property type="match status" value="1"/>
</dbReference>
<dbReference type="InterPro" id="IPR037069">
    <property type="entry name" value="AcylCoA_DH/ox_N_sf"/>
</dbReference>
<keyword evidence="1" id="KW-0560">Oxidoreductase</keyword>
<dbReference type="InterPro" id="IPR036250">
    <property type="entry name" value="AcylCo_DH-like_C"/>
</dbReference>
<gene>
    <name evidence="4" type="ORF">AA23TX_02682</name>
</gene>
<dbReference type="Gene3D" id="1.10.540.10">
    <property type="entry name" value="Acyl-CoA dehydrogenase/oxidase, N-terminal domain"/>
    <property type="match status" value="1"/>
</dbReference>
<organism evidence="4 5">
    <name type="scientific">Amycolatopsis camponoti</name>
    <dbReference type="NCBI Taxonomy" id="2606593"/>
    <lineage>
        <taxon>Bacteria</taxon>
        <taxon>Bacillati</taxon>
        <taxon>Actinomycetota</taxon>
        <taxon>Actinomycetes</taxon>
        <taxon>Pseudonocardiales</taxon>
        <taxon>Pseudonocardiaceae</taxon>
        <taxon>Amycolatopsis</taxon>
    </lineage>
</organism>
<accession>A0A6I8LKS1</accession>